<sequence>MIYGANDIRTQRDLWRSVGNLFPFIGDEPWLVMGDFNTVLDMSEHNCSDGNQSLWKRLDHMLLNDRWLERWTNVAYTSLPPRTSDHSPLVLCGNPEDKSPGPDGYSAGCFKAKCLLLVIRSSSLGTTNNVFFHGVLGSIHGFFPGARGFRLGDPMSPYFFVLVMEVLQMLLSQLIEHDSSFGFHWKCSEIGLFQLCFADDLLLFCNADEAYVFSVLVWSSGVC</sequence>
<dbReference type="InterPro" id="IPR036691">
    <property type="entry name" value="Endo/exonu/phosph_ase_sf"/>
</dbReference>
<comment type="caution">
    <text evidence="1">The sequence shown here is derived from an EMBL/GenBank/DDBJ whole genome shotgun (WGS) entry which is preliminary data.</text>
</comment>
<dbReference type="Proteomes" id="UP001289374">
    <property type="component" value="Unassembled WGS sequence"/>
</dbReference>
<evidence type="ECO:0008006" key="3">
    <source>
        <dbReference type="Google" id="ProtNLM"/>
    </source>
</evidence>
<accession>A0AAE1T6G4</accession>
<keyword evidence="2" id="KW-1185">Reference proteome</keyword>
<reference evidence="1" key="2">
    <citation type="journal article" date="2024" name="Plant">
        <title>Genomic evolution and insights into agronomic trait innovations of Sesamum species.</title>
        <authorList>
            <person name="Miao H."/>
            <person name="Wang L."/>
            <person name="Qu L."/>
            <person name="Liu H."/>
            <person name="Sun Y."/>
            <person name="Le M."/>
            <person name="Wang Q."/>
            <person name="Wei S."/>
            <person name="Zheng Y."/>
            <person name="Lin W."/>
            <person name="Duan Y."/>
            <person name="Cao H."/>
            <person name="Xiong S."/>
            <person name="Wang X."/>
            <person name="Wei L."/>
            <person name="Li C."/>
            <person name="Ma Q."/>
            <person name="Ju M."/>
            <person name="Zhao R."/>
            <person name="Li G."/>
            <person name="Mu C."/>
            <person name="Tian Q."/>
            <person name="Mei H."/>
            <person name="Zhang T."/>
            <person name="Gao T."/>
            <person name="Zhang H."/>
        </authorList>
    </citation>
    <scope>NUCLEOTIDE SEQUENCE</scope>
    <source>
        <strain evidence="1">K16</strain>
    </source>
</reference>
<organism evidence="1 2">
    <name type="scientific">Sesamum angolense</name>
    <dbReference type="NCBI Taxonomy" id="2727404"/>
    <lineage>
        <taxon>Eukaryota</taxon>
        <taxon>Viridiplantae</taxon>
        <taxon>Streptophyta</taxon>
        <taxon>Embryophyta</taxon>
        <taxon>Tracheophyta</taxon>
        <taxon>Spermatophyta</taxon>
        <taxon>Magnoliopsida</taxon>
        <taxon>eudicotyledons</taxon>
        <taxon>Gunneridae</taxon>
        <taxon>Pentapetalae</taxon>
        <taxon>asterids</taxon>
        <taxon>lamiids</taxon>
        <taxon>Lamiales</taxon>
        <taxon>Pedaliaceae</taxon>
        <taxon>Sesamum</taxon>
    </lineage>
</organism>
<reference evidence="1" key="1">
    <citation type="submission" date="2020-06" db="EMBL/GenBank/DDBJ databases">
        <authorList>
            <person name="Li T."/>
            <person name="Hu X."/>
            <person name="Zhang T."/>
            <person name="Song X."/>
            <person name="Zhang H."/>
            <person name="Dai N."/>
            <person name="Sheng W."/>
            <person name="Hou X."/>
            <person name="Wei L."/>
        </authorList>
    </citation>
    <scope>NUCLEOTIDE SEQUENCE</scope>
    <source>
        <strain evidence="1">K16</strain>
        <tissue evidence="1">Leaf</tissue>
    </source>
</reference>
<dbReference type="EMBL" id="JACGWL010000757">
    <property type="protein sequence ID" value="KAK4382086.1"/>
    <property type="molecule type" value="Genomic_DNA"/>
</dbReference>
<protein>
    <recommendedName>
        <fullName evidence="3">Reverse transcriptase domain-containing protein</fullName>
    </recommendedName>
</protein>
<dbReference type="Gene3D" id="3.60.10.10">
    <property type="entry name" value="Endonuclease/exonuclease/phosphatase"/>
    <property type="match status" value="1"/>
</dbReference>
<evidence type="ECO:0000313" key="1">
    <source>
        <dbReference type="EMBL" id="KAK4382086.1"/>
    </source>
</evidence>
<dbReference type="SUPFAM" id="SSF56219">
    <property type="entry name" value="DNase I-like"/>
    <property type="match status" value="1"/>
</dbReference>
<gene>
    <name evidence="1" type="ORF">Sango_2906100</name>
</gene>
<dbReference type="GO" id="GO:0003824">
    <property type="term" value="F:catalytic activity"/>
    <property type="evidence" value="ECO:0007669"/>
    <property type="project" value="InterPro"/>
</dbReference>
<evidence type="ECO:0000313" key="2">
    <source>
        <dbReference type="Proteomes" id="UP001289374"/>
    </source>
</evidence>
<proteinExistence type="predicted"/>
<dbReference type="AlphaFoldDB" id="A0AAE1T6G4"/>
<name>A0AAE1T6G4_9LAMI</name>